<evidence type="ECO:0000256" key="2">
    <source>
        <dbReference type="ARBA" id="ARBA00011245"/>
    </source>
</evidence>
<dbReference type="PANTHER" id="PTHR11552:SF115">
    <property type="entry name" value="DEHYDROGENASE XPTC-RELATED"/>
    <property type="match status" value="1"/>
</dbReference>
<dbReference type="GO" id="GO:0050660">
    <property type="term" value="F:flavin adenine dinucleotide binding"/>
    <property type="evidence" value="ECO:0007669"/>
    <property type="project" value="InterPro"/>
</dbReference>
<comment type="caution">
    <text evidence="4">The sequence shown here is derived from an EMBL/GenBank/DDBJ whole genome shotgun (WGS) entry which is preliminary data.</text>
</comment>
<gene>
    <name evidence="4" type="ORF">CVT25_000543</name>
</gene>
<evidence type="ECO:0000256" key="1">
    <source>
        <dbReference type="ARBA" id="ARBA00010790"/>
    </source>
</evidence>
<sequence length="498" mass="53729">MGDCSCAGRNRPVKSLKGFRVQSWLQSSQIVLLVILGNFPSHHDLDINAGFALSQFLALASTIYGYFDNPEGLHSRQISPGQLSNAYDYIVVGGGQSGLVKPTVSAKIQSVRLGHQYRETVLIVEYGYFDDSPAQLEPSSATQYLAKNLFNATSIAQPGLGNKQGTVYAASVVGGGSTVNGMLFDRGSADDYNNWEKLGNPGWGFSSLLPYFKKSATFTPPRADLAVEYNITWDIPSAWGNGPVQATFPDWQWPTIKTQWSAWTDVGVPINAEGAAGNAFGAYWVPSNTDQNYRRSYARNAYFDPAKNRSNLKLLVGYRVNEVLFTSNKRADSVKIQARGTANGAATITVKAAQEIILFCNAAELVRVPQAGIPVLVDLPGVGSNLQDHPAVGINYQSSLYNNATFQAWAAQQWTLRKGPSSVGVGNALATVPFPILSPPYRTTIDKTNAQNAATYLPKTYGADNIKGFVAQRAVILDSFARNDNGVVEIPFSGGGST</sequence>
<dbReference type="GO" id="GO:0044550">
    <property type="term" value="P:secondary metabolite biosynthetic process"/>
    <property type="evidence" value="ECO:0007669"/>
    <property type="project" value="TreeGrafter"/>
</dbReference>
<dbReference type="Gene3D" id="3.50.50.60">
    <property type="entry name" value="FAD/NAD(P)-binding domain"/>
    <property type="match status" value="2"/>
</dbReference>
<dbReference type="Gene3D" id="3.30.560.10">
    <property type="entry name" value="Glucose Oxidase, domain 3"/>
    <property type="match status" value="2"/>
</dbReference>
<reference evidence="4 5" key="1">
    <citation type="journal article" date="2018" name="Evol. Lett.">
        <title>Horizontal gene cluster transfer increased hallucinogenic mushroom diversity.</title>
        <authorList>
            <person name="Reynolds H.T."/>
            <person name="Vijayakumar V."/>
            <person name="Gluck-Thaler E."/>
            <person name="Korotkin H.B."/>
            <person name="Matheny P.B."/>
            <person name="Slot J.C."/>
        </authorList>
    </citation>
    <scope>NUCLEOTIDE SEQUENCE [LARGE SCALE GENOMIC DNA]</scope>
    <source>
        <strain evidence="4 5">2631</strain>
    </source>
</reference>
<evidence type="ECO:0000259" key="3">
    <source>
        <dbReference type="Pfam" id="PF00732"/>
    </source>
</evidence>
<dbReference type="OrthoDB" id="269227at2759"/>
<comment type="similarity">
    <text evidence="1">Belongs to the GMC oxidoreductase family.</text>
</comment>
<dbReference type="EMBL" id="NHYD01002942">
    <property type="protein sequence ID" value="PPQ83997.1"/>
    <property type="molecule type" value="Genomic_DNA"/>
</dbReference>
<keyword evidence="5" id="KW-1185">Reference proteome</keyword>
<evidence type="ECO:0000313" key="4">
    <source>
        <dbReference type="EMBL" id="PPQ83997.1"/>
    </source>
</evidence>
<feature type="domain" description="Glucose-methanol-choline oxidoreductase N-terminal" evidence="3">
    <location>
        <begin position="87"/>
        <end position="391"/>
    </location>
</feature>
<organism evidence="4 5">
    <name type="scientific">Psilocybe cyanescens</name>
    <dbReference type="NCBI Taxonomy" id="93625"/>
    <lineage>
        <taxon>Eukaryota</taxon>
        <taxon>Fungi</taxon>
        <taxon>Dikarya</taxon>
        <taxon>Basidiomycota</taxon>
        <taxon>Agaricomycotina</taxon>
        <taxon>Agaricomycetes</taxon>
        <taxon>Agaricomycetidae</taxon>
        <taxon>Agaricales</taxon>
        <taxon>Agaricineae</taxon>
        <taxon>Strophariaceae</taxon>
        <taxon>Psilocybe</taxon>
    </lineage>
</organism>
<dbReference type="InterPro" id="IPR012132">
    <property type="entry name" value="GMC_OxRdtase"/>
</dbReference>
<protein>
    <recommendedName>
        <fullName evidence="3">Glucose-methanol-choline oxidoreductase N-terminal domain-containing protein</fullName>
    </recommendedName>
</protein>
<dbReference type="AlphaFoldDB" id="A0A409WZS1"/>
<dbReference type="STRING" id="93625.A0A409WZS1"/>
<dbReference type="Pfam" id="PF00732">
    <property type="entry name" value="GMC_oxred_N"/>
    <property type="match status" value="1"/>
</dbReference>
<dbReference type="PANTHER" id="PTHR11552">
    <property type="entry name" value="GLUCOSE-METHANOL-CHOLINE GMC OXIDOREDUCTASE"/>
    <property type="match status" value="1"/>
</dbReference>
<dbReference type="Proteomes" id="UP000283269">
    <property type="component" value="Unassembled WGS sequence"/>
</dbReference>
<evidence type="ECO:0000313" key="5">
    <source>
        <dbReference type="Proteomes" id="UP000283269"/>
    </source>
</evidence>
<dbReference type="GO" id="GO:0016614">
    <property type="term" value="F:oxidoreductase activity, acting on CH-OH group of donors"/>
    <property type="evidence" value="ECO:0007669"/>
    <property type="project" value="InterPro"/>
</dbReference>
<dbReference type="SUPFAM" id="SSF51905">
    <property type="entry name" value="FAD/NAD(P)-binding domain"/>
    <property type="match status" value="1"/>
</dbReference>
<accession>A0A409WZS1</accession>
<proteinExistence type="inferred from homology"/>
<dbReference type="InterPro" id="IPR036188">
    <property type="entry name" value="FAD/NAD-bd_sf"/>
</dbReference>
<dbReference type="InterPro" id="IPR000172">
    <property type="entry name" value="GMC_OxRdtase_N"/>
</dbReference>
<comment type="subunit">
    <text evidence="2">Monomer.</text>
</comment>
<dbReference type="InParanoid" id="A0A409WZS1"/>
<name>A0A409WZS1_PSICY</name>